<dbReference type="Proteomes" id="UP000270190">
    <property type="component" value="Unassembled WGS sequence"/>
</dbReference>
<dbReference type="InterPro" id="IPR010572">
    <property type="entry name" value="Tail_dom"/>
</dbReference>
<evidence type="ECO:0000259" key="1">
    <source>
        <dbReference type="Pfam" id="PF01551"/>
    </source>
</evidence>
<dbReference type="Gene3D" id="2.70.70.10">
    <property type="entry name" value="Glucose Permease (Domain IIA)"/>
    <property type="match status" value="1"/>
</dbReference>
<protein>
    <submittedName>
        <fullName evidence="3">Uncharacterized protein</fullName>
    </submittedName>
</protein>
<name>A0A2X0S8W8_BROTH</name>
<dbReference type="PANTHER" id="PTHR21666:SF270">
    <property type="entry name" value="MUREIN HYDROLASE ACTIVATOR ENVC"/>
    <property type="match status" value="1"/>
</dbReference>
<dbReference type="NCBIfam" id="TIGR01665">
    <property type="entry name" value="put_anti_recept"/>
    <property type="match status" value="1"/>
</dbReference>
<dbReference type="PANTHER" id="PTHR21666">
    <property type="entry name" value="PEPTIDASE-RELATED"/>
    <property type="match status" value="1"/>
</dbReference>
<dbReference type="GO" id="GO:0004222">
    <property type="term" value="F:metalloendopeptidase activity"/>
    <property type="evidence" value="ECO:0007669"/>
    <property type="project" value="TreeGrafter"/>
</dbReference>
<dbReference type="InterPro" id="IPR016047">
    <property type="entry name" value="M23ase_b-sheet_dom"/>
</dbReference>
<dbReference type="InterPro" id="IPR011055">
    <property type="entry name" value="Dup_hybrid_motif"/>
</dbReference>
<dbReference type="InterPro" id="IPR050570">
    <property type="entry name" value="Cell_wall_metabolism_enzyme"/>
</dbReference>
<reference evidence="4" key="1">
    <citation type="submission" date="2018-04" db="EMBL/GenBank/DDBJ databases">
        <authorList>
            <person name="Illikoud N."/>
        </authorList>
    </citation>
    <scope>NUCLEOTIDE SEQUENCE [LARGE SCALE GENOMIC DNA]</scope>
</reference>
<dbReference type="InterPro" id="IPR007119">
    <property type="entry name" value="Phage_tail_spike_N"/>
</dbReference>
<organism evidence="3 4">
    <name type="scientific">Brochothrix thermosphacta</name>
    <name type="common">Microbacterium thermosphactum</name>
    <dbReference type="NCBI Taxonomy" id="2756"/>
    <lineage>
        <taxon>Bacteria</taxon>
        <taxon>Bacillati</taxon>
        <taxon>Bacillota</taxon>
        <taxon>Bacilli</taxon>
        <taxon>Bacillales</taxon>
        <taxon>Listeriaceae</taxon>
        <taxon>Brochothrix</taxon>
    </lineage>
</organism>
<evidence type="ECO:0000313" key="4">
    <source>
        <dbReference type="Proteomes" id="UP000270190"/>
    </source>
</evidence>
<evidence type="ECO:0000259" key="2">
    <source>
        <dbReference type="Pfam" id="PF06605"/>
    </source>
</evidence>
<dbReference type="CDD" id="cd12797">
    <property type="entry name" value="M23_peptidase"/>
    <property type="match status" value="1"/>
</dbReference>
<dbReference type="AlphaFoldDB" id="A0A2X0S8W8"/>
<gene>
    <name evidence="3" type="ORF">BTBSAS_20271</name>
</gene>
<dbReference type="EMBL" id="OUNC01000012">
    <property type="protein sequence ID" value="SPP28401.1"/>
    <property type="molecule type" value="Genomic_DNA"/>
</dbReference>
<dbReference type="SUPFAM" id="SSF51261">
    <property type="entry name" value="Duplicated hybrid motif"/>
    <property type="match status" value="1"/>
</dbReference>
<dbReference type="Pfam" id="PF06605">
    <property type="entry name" value="Prophage_tail"/>
    <property type="match status" value="1"/>
</dbReference>
<sequence>MSVYFFDNKQQLIKMKNNRTLMQCLQEQEITSDKSDLLKDTLTVSCLYDSELEQAEYIAVRERKSVYSLYKIQEEEIDAEIMNFKGINFGLDELSNYIVKEEQSQKQTLTEIAKQVVKATDGEWHVTGIVNKVASATFQYISVKDALKTIQSLGCELLFRCEISGTGISKKWIELHDKIGKESTKRYEVGSTALKVVRTKNRSNIITSIVGRGKGEDVGDGKGKRLGFEKVDWKTPVVKPKGQAFLELKKLTEVHGIPMKNGGMRRREQVVVFDDIEDDKELLTATYQMLLDNSRPLVQFSSEVIGDSSIGDRVSIHDYDKGYHYQTRVFSVKYDRLTNKVDTSLGDNLQGSSATTQLANVQNGVSELQSVKMNFYDSTEVSKWQSDIIRGAKGGSVLLMSPWDAKKGESRQPYQMVIMNKESLKESDHFLVMNSEGIGFINGDFDKDKFETAWTIDGEFNANYIRAGVLSGILIKGNIIKSSDEGDFQIVLDGGRLSFETKTLGDDPENQHGSAIAKITPTYGKSEGSDELKANGVAITQIPGQIFSINSGGQSGSRAVVQVPAESTMDSLKLNLYGEVRVVGDFYVNGIKIDGNGGTGGGNGSGGGNIGSREDYAKNMITETFNVDYDKMYQTWVNYPRIKAWGIANRQTFDKYNNILSSLGVSPTFFWAYEGSEGYNSELSFLNHFYKNGSSSETELRRTAQWLFETSNENGALAWYDVQYPYYTSPKDKQANGNAYMSETKNGMIARVMLQGTAAATWAMFDPDGLKGNVNGVQDYADPFTHQMSLIKSWKKPGGKYGMPVAPGYQITSWFGDRDDPLNPGNIVTHKGMDFADKSGSPIFAAESGEVIASLPTASSGGFGEYIVIKHADDNCTGYGHLTTRMVNIGKKVTKGQQIGTMGSTGQSTGPHLHFSVGADLWGPYQDPAPYLGLKRP</sequence>
<accession>A0A2X0S8W8</accession>
<feature type="domain" description="Tail spike" evidence="2">
    <location>
        <begin position="96"/>
        <end position="338"/>
    </location>
</feature>
<evidence type="ECO:0000313" key="3">
    <source>
        <dbReference type="EMBL" id="SPP28401.1"/>
    </source>
</evidence>
<dbReference type="Pfam" id="PF01551">
    <property type="entry name" value="Peptidase_M23"/>
    <property type="match status" value="1"/>
</dbReference>
<proteinExistence type="predicted"/>
<dbReference type="RefSeq" id="WP_120487766.1">
    <property type="nucleotide sequence ID" value="NZ_CBCPKC010000001.1"/>
</dbReference>
<feature type="domain" description="M23ase beta-sheet core" evidence="1">
    <location>
        <begin position="829"/>
        <end position="917"/>
    </location>
</feature>